<protein>
    <recommendedName>
        <fullName evidence="2">dihydrofolate reductase</fullName>
        <ecNumber evidence="2">1.5.1.3</ecNumber>
    </recommendedName>
</protein>
<evidence type="ECO:0000256" key="4">
    <source>
        <dbReference type="ARBA" id="ARBA00022857"/>
    </source>
</evidence>
<comment type="pathway">
    <text evidence="1">Cofactor biosynthesis; tetrahydrofolate biosynthesis; 5,6,7,8-tetrahydrofolate from 7,8-dihydrofolate: step 1/1.</text>
</comment>
<dbReference type="InterPro" id="IPR024072">
    <property type="entry name" value="DHFR-like_dom_sf"/>
</dbReference>
<reference evidence="7" key="2">
    <citation type="journal article" date="2015" name="ISME J.">
        <title>A new class of marine Euryarchaeota group II from the Mediterranean deep chlorophyll maximum.</title>
        <authorList>
            <person name="Martin-Cuadrado A.B."/>
            <person name="Garcia-Heredia I."/>
            <person name="Molto A.G."/>
            <person name="Lopez-Ubeda R."/>
            <person name="Kimes N."/>
            <person name="Lopez-Garcia P."/>
            <person name="Moreira D."/>
            <person name="Rodriguez-Valera F."/>
        </authorList>
    </citation>
    <scope>NUCLEOTIDE SEQUENCE</scope>
</reference>
<dbReference type="PRINTS" id="PR00070">
    <property type="entry name" value="DHFR"/>
</dbReference>
<keyword evidence="4" id="KW-0521">NADP</keyword>
<keyword evidence="3" id="KW-0554">One-carbon metabolism</keyword>
<dbReference type="Gene3D" id="3.40.430.10">
    <property type="entry name" value="Dihydrofolate Reductase, subunit A"/>
    <property type="match status" value="1"/>
</dbReference>
<reference evidence="7" key="1">
    <citation type="submission" date="2014-11" db="EMBL/GenBank/DDBJ databases">
        <authorList>
            <person name="Zhu J."/>
            <person name="Qi W."/>
            <person name="Song R."/>
        </authorList>
    </citation>
    <scope>NUCLEOTIDE SEQUENCE</scope>
</reference>
<name>A0A1B1TDF7_9ARCH</name>
<dbReference type="InterPro" id="IPR001796">
    <property type="entry name" value="DHFR_dom"/>
</dbReference>
<dbReference type="GO" id="GO:0006730">
    <property type="term" value="P:one-carbon metabolic process"/>
    <property type="evidence" value="ECO:0007669"/>
    <property type="project" value="UniProtKB-KW"/>
</dbReference>
<dbReference type="AlphaFoldDB" id="A0A1B1TDF7"/>
<evidence type="ECO:0000259" key="6">
    <source>
        <dbReference type="PROSITE" id="PS51330"/>
    </source>
</evidence>
<dbReference type="PROSITE" id="PS51330">
    <property type="entry name" value="DHFR_2"/>
    <property type="match status" value="1"/>
</dbReference>
<evidence type="ECO:0000256" key="1">
    <source>
        <dbReference type="ARBA" id="ARBA00004903"/>
    </source>
</evidence>
<dbReference type="InterPro" id="IPR012259">
    <property type="entry name" value="DHFR"/>
</dbReference>
<proteinExistence type="predicted"/>
<dbReference type="GO" id="GO:0046654">
    <property type="term" value="P:tetrahydrofolate biosynthetic process"/>
    <property type="evidence" value="ECO:0007669"/>
    <property type="project" value="InterPro"/>
</dbReference>
<dbReference type="GO" id="GO:0005829">
    <property type="term" value="C:cytosol"/>
    <property type="evidence" value="ECO:0007669"/>
    <property type="project" value="TreeGrafter"/>
</dbReference>
<dbReference type="EMBL" id="KP211883">
    <property type="protein sequence ID" value="ANV80314.1"/>
    <property type="molecule type" value="Genomic_DNA"/>
</dbReference>
<accession>A0A1B1TDF7</accession>
<dbReference type="PANTHER" id="PTHR48069">
    <property type="entry name" value="DIHYDROFOLATE REDUCTASE"/>
    <property type="match status" value="1"/>
</dbReference>
<dbReference type="SUPFAM" id="SSF53597">
    <property type="entry name" value="Dihydrofolate reductase-like"/>
    <property type="match status" value="1"/>
</dbReference>
<dbReference type="PIRSF" id="PIRSF000194">
    <property type="entry name" value="DHFR"/>
    <property type="match status" value="1"/>
</dbReference>
<organism evidence="7">
    <name type="scientific">uncultured Poseidoniia archaeon</name>
    <dbReference type="NCBI Taxonomy" id="1697135"/>
    <lineage>
        <taxon>Archaea</taxon>
        <taxon>Methanobacteriati</taxon>
        <taxon>Thermoplasmatota</taxon>
        <taxon>Candidatus Poseidoniia</taxon>
        <taxon>environmental samples</taxon>
    </lineage>
</organism>
<evidence type="ECO:0000256" key="3">
    <source>
        <dbReference type="ARBA" id="ARBA00022563"/>
    </source>
</evidence>
<keyword evidence="5" id="KW-0560">Oxidoreductase</keyword>
<evidence type="ECO:0000313" key="7">
    <source>
        <dbReference type="EMBL" id="ANV80314.1"/>
    </source>
</evidence>
<evidence type="ECO:0000256" key="2">
    <source>
        <dbReference type="ARBA" id="ARBA00012856"/>
    </source>
</evidence>
<dbReference type="PANTHER" id="PTHR48069:SF3">
    <property type="entry name" value="DIHYDROFOLATE REDUCTASE"/>
    <property type="match status" value="1"/>
</dbReference>
<dbReference type="GO" id="GO:0004146">
    <property type="term" value="F:dihydrofolate reductase activity"/>
    <property type="evidence" value="ECO:0007669"/>
    <property type="project" value="UniProtKB-EC"/>
</dbReference>
<dbReference type="GO" id="GO:0046452">
    <property type="term" value="P:dihydrofolate metabolic process"/>
    <property type="evidence" value="ECO:0007669"/>
    <property type="project" value="TreeGrafter"/>
</dbReference>
<dbReference type="EC" id="1.5.1.3" evidence="2"/>
<evidence type="ECO:0000256" key="5">
    <source>
        <dbReference type="ARBA" id="ARBA00023002"/>
    </source>
</evidence>
<dbReference type="GO" id="GO:0046655">
    <property type="term" value="P:folic acid metabolic process"/>
    <property type="evidence" value="ECO:0007669"/>
    <property type="project" value="TreeGrafter"/>
</dbReference>
<dbReference type="Pfam" id="PF00186">
    <property type="entry name" value="DHFR_1"/>
    <property type="match status" value="1"/>
</dbReference>
<dbReference type="CDD" id="cd00209">
    <property type="entry name" value="DHFR"/>
    <property type="match status" value="1"/>
</dbReference>
<dbReference type="GO" id="GO:0050661">
    <property type="term" value="F:NADP binding"/>
    <property type="evidence" value="ECO:0007669"/>
    <property type="project" value="InterPro"/>
</dbReference>
<feature type="domain" description="DHFR" evidence="6">
    <location>
        <begin position="2"/>
        <end position="168"/>
    </location>
</feature>
<sequence>MLIAMIVAMDKEGYIGHKGELPWRLSTDIKRFKKITEAEGNNAVIMGRKTWDSLPKKYKPLSGRLNIVMSRNSEWRAEGASNALYPGRAIEIAYSEGCEECWIIGGSKIYELFLDRVEELHITEVNTQKSGEIRFPKWKKEEWTQEIIESKTKNEYDEYDTTYSIWTKK</sequence>